<keyword evidence="2" id="KW-1185">Reference proteome</keyword>
<organism evidence="1 2">
    <name type="scientific">Rubripirellula obstinata</name>
    <dbReference type="NCBI Taxonomy" id="406547"/>
    <lineage>
        <taxon>Bacteria</taxon>
        <taxon>Pseudomonadati</taxon>
        <taxon>Planctomycetota</taxon>
        <taxon>Planctomycetia</taxon>
        <taxon>Pirellulales</taxon>
        <taxon>Pirellulaceae</taxon>
        <taxon>Rubripirellula</taxon>
    </lineage>
</organism>
<evidence type="ECO:0000313" key="2">
    <source>
        <dbReference type="Proteomes" id="UP000322699"/>
    </source>
</evidence>
<reference evidence="1 2" key="1">
    <citation type="submission" date="2019-08" db="EMBL/GenBank/DDBJ databases">
        <title>Deep-cultivation of Planctomycetes and their phenomic and genomic characterization uncovers novel biology.</title>
        <authorList>
            <person name="Wiegand S."/>
            <person name="Jogler M."/>
            <person name="Boedeker C."/>
            <person name="Pinto D."/>
            <person name="Vollmers J."/>
            <person name="Rivas-Marin E."/>
            <person name="Kohn T."/>
            <person name="Peeters S.H."/>
            <person name="Heuer A."/>
            <person name="Rast P."/>
            <person name="Oberbeckmann S."/>
            <person name="Bunk B."/>
            <person name="Jeske O."/>
            <person name="Meyerdierks A."/>
            <person name="Storesund J.E."/>
            <person name="Kallscheuer N."/>
            <person name="Luecker S."/>
            <person name="Lage O.M."/>
            <person name="Pohl T."/>
            <person name="Merkel B.J."/>
            <person name="Hornburger P."/>
            <person name="Mueller R.-W."/>
            <person name="Bruemmer F."/>
            <person name="Labrenz M."/>
            <person name="Spormann A.M."/>
            <person name="Op Den Camp H."/>
            <person name="Overmann J."/>
            <person name="Amann R."/>
            <person name="Jetten M.S.M."/>
            <person name="Mascher T."/>
            <person name="Medema M.H."/>
            <person name="Devos D.P."/>
            <person name="Kaster A.-K."/>
            <person name="Ovreas L."/>
            <person name="Rohde M."/>
            <person name="Galperin M.Y."/>
            <person name="Jogler C."/>
        </authorList>
    </citation>
    <scope>NUCLEOTIDE SEQUENCE [LARGE SCALE GENOMIC DNA]</scope>
    <source>
        <strain evidence="1 2">LF1</strain>
    </source>
</reference>
<evidence type="ECO:0000313" key="1">
    <source>
        <dbReference type="EMBL" id="KAA1258761.1"/>
    </source>
</evidence>
<sequence>MENALRSRGLTPNANVVNMAISRKKIHEKIAGKQKGIDYHLDDHIPELIGKADKGLVEYRTTTMTNEKHEKLRERFRAVFDAKWDREELANFDDLREKFAFHMADITDNLEKLANSYEATDCDTACLANQTELFFVHCVPHLMAAGQIYDEVPQLFEEQNGVHDWNGFVDEEVTK</sequence>
<dbReference type="EMBL" id="VRLW01000001">
    <property type="protein sequence ID" value="KAA1258761.1"/>
    <property type="molecule type" value="Genomic_DNA"/>
</dbReference>
<dbReference type="AlphaFoldDB" id="A0A5B1CEV5"/>
<comment type="caution">
    <text evidence="1">The sequence shown here is derived from an EMBL/GenBank/DDBJ whole genome shotgun (WGS) entry which is preliminary data.</text>
</comment>
<proteinExistence type="predicted"/>
<protein>
    <submittedName>
        <fullName evidence="1">Uncharacterized protein</fullName>
    </submittedName>
</protein>
<accession>A0A5B1CEV5</accession>
<gene>
    <name evidence="1" type="ORF">LF1_12840</name>
</gene>
<name>A0A5B1CEV5_9BACT</name>
<dbReference type="Proteomes" id="UP000322699">
    <property type="component" value="Unassembled WGS sequence"/>
</dbReference>